<dbReference type="AlphaFoldDB" id="A0A828RHL2"/>
<dbReference type="EMBL" id="ACGX02000007">
    <property type="protein sequence ID" value="EGC13965.1"/>
    <property type="molecule type" value="Genomic_DNA"/>
</dbReference>
<reference evidence="2 3" key="1">
    <citation type="submission" date="2011-01" db="EMBL/GenBank/DDBJ databases">
        <authorList>
            <person name="Muzny D."/>
            <person name="Qin X."/>
            <person name="Buhay C."/>
            <person name="Dugan-Rocha S."/>
            <person name="Ding Y."/>
            <person name="Chen G."/>
            <person name="Hawes A."/>
            <person name="Holder M."/>
            <person name="Jhangiani S."/>
            <person name="Johnson A."/>
            <person name="Khan Z."/>
            <person name="Li Z."/>
            <person name="Liu W."/>
            <person name="Liu X."/>
            <person name="Perez L."/>
            <person name="Shen H."/>
            <person name="Wang Q."/>
            <person name="Watt J."/>
            <person name="Xi L."/>
            <person name="Xin Y."/>
            <person name="Zhou J."/>
            <person name="Deng J."/>
            <person name="Jiang H."/>
            <person name="Liu Y."/>
            <person name="Qu J."/>
            <person name="Song X.-Z."/>
            <person name="Zhang L."/>
            <person name="Villasana D."/>
            <person name="Johnson A."/>
            <person name="Liu J."/>
            <person name="Liyanage D."/>
            <person name="Lorensuhewa L."/>
            <person name="Robinson T."/>
            <person name="Song A."/>
            <person name="Song B.-B."/>
            <person name="Dinh H."/>
            <person name="Thornton R."/>
            <person name="Coyle M."/>
            <person name="Francisco L."/>
            <person name="Jackson L."/>
            <person name="Javaid M."/>
            <person name="Korchina V."/>
            <person name="Kovar C."/>
            <person name="Mata R."/>
            <person name="Mathew T."/>
            <person name="Ngo R."/>
            <person name="Nguyen L."/>
            <person name="Nguyen N."/>
            <person name="Okwuonu G."/>
            <person name="Ongeri F."/>
            <person name="Pham C."/>
            <person name="Simmons D."/>
            <person name="Wilczek-Boney K."/>
            <person name="Hale W."/>
            <person name="Jakkamsetti A."/>
            <person name="Pham P."/>
            <person name="Ruth R."/>
            <person name="San Lucas F."/>
            <person name="Warren J."/>
            <person name="Zhang J."/>
            <person name="Zhao Z."/>
            <person name="Zhou C."/>
            <person name="Zhu D."/>
            <person name="Lee S."/>
            <person name="Bess C."/>
            <person name="Blankenburg K."/>
            <person name="Forbes L."/>
            <person name="Fu Q."/>
            <person name="Gubbala S."/>
            <person name="Hirani K."/>
            <person name="Jayaseelan J.C."/>
            <person name="Lara F."/>
            <person name="Munidasa M."/>
            <person name="Palculict T."/>
            <person name="Patil S."/>
            <person name="Pu L.-L."/>
            <person name="Saada N."/>
            <person name="Tang L."/>
            <person name="Weissenberger G."/>
            <person name="Zhu Y."/>
            <person name="Hemphill L."/>
            <person name="Shang Y."/>
            <person name="Youmans B."/>
            <person name="Ayvaz T."/>
            <person name="Ross M."/>
            <person name="Santibanez J."/>
            <person name="Aqrawi P."/>
            <person name="Gross S."/>
            <person name="Joshi V."/>
            <person name="Fowler G."/>
            <person name="Nazareth L."/>
            <person name="Reid J."/>
            <person name="Worley K."/>
            <person name="Petrosino J."/>
            <person name="Highlander S."/>
            <person name="Gibbs R."/>
        </authorList>
    </citation>
    <scope>NUCLEOTIDE SEQUENCE [LARGE SCALE GENOMIC DNA]</scope>
    <source>
        <strain evidence="2 3">MM4-1A</strain>
    </source>
</reference>
<comment type="caution">
    <text evidence="2">The sequence shown here is derived from an EMBL/GenBank/DDBJ whole genome shotgun (WGS) entry which is preliminary data.</text>
</comment>
<accession>A0A828RHL2</accession>
<organism evidence="2 3">
    <name type="scientific">Limosilactobacillus reuteri MM4-1A</name>
    <dbReference type="NCBI Taxonomy" id="548485"/>
    <lineage>
        <taxon>Bacteria</taxon>
        <taxon>Bacillati</taxon>
        <taxon>Bacillota</taxon>
        <taxon>Bacilli</taxon>
        <taxon>Lactobacillales</taxon>
        <taxon>Lactobacillaceae</taxon>
        <taxon>Limosilactobacillus</taxon>
    </lineage>
</organism>
<evidence type="ECO:0000313" key="3">
    <source>
        <dbReference type="Proteomes" id="UP000004335"/>
    </source>
</evidence>
<sequence>MAVKWRYFGVIFKKNSLIMVLSNDYENDFTFQITCPSKPLTALRIFKTHYYTHNRDLLLSVGSVESGNQADAMVADDHNPRRVLAMETLIPSKS</sequence>
<dbReference type="Proteomes" id="UP000004335">
    <property type="component" value="Unassembled WGS sequence"/>
</dbReference>
<evidence type="ECO:0000313" key="2">
    <source>
        <dbReference type="EMBL" id="EGC15192.1"/>
    </source>
</evidence>
<dbReference type="EMBL" id="ACGX02000006">
    <property type="protein sequence ID" value="EGC15192.1"/>
    <property type="molecule type" value="Genomic_DNA"/>
</dbReference>
<evidence type="ECO:0000313" key="1">
    <source>
        <dbReference type="EMBL" id="EGC13965.1"/>
    </source>
</evidence>
<protein>
    <submittedName>
        <fullName evidence="2">Uncharacterized protein</fullName>
    </submittedName>
</protein>
<proteinExistence type="predicted"/>
<gene>
    <name evidence="2" type="ORF">HMPREF0536_10841</name>
    <name evidence="1" type="ORF">HMPREF0536_11101</name>
</gene>
<name>A0A828RHL2_LIMRT</name>